<dbReference type="EMBL" id="CP159872">
    <property type="protein sequence ID" value="XCM80207.1"/>
    <property type="molecule type" value="Genomic_DNA"/>
</dbReference>
<dbReference type="RefSeq" id="WP_354641147.1">
    <property type="nucleotide sequence ID" value="NZ_CP159872.1"/>
</dbReference>
<organism evidence="1">
    <name type="scientific">Kitasatospora camelliae</name>
    <dbReference type="NCBI Taxonomy" id="3156397"/>
    <lineage>
        <taxon>Bacteria</taxon>
        <taxon>Bacillati</taxon>
        <taxon>Actinomycetota</taxon>
        <taxon>Actinomycetes</taxon>
        <taxon>Kitasatosporales</taxon>
        <taxon>Streptomycetaceae</taxon>
        <taxon>Kitasatospora</taxon>
    </lineage>
</organism>
<gene>
    <name evidence="1" type="ORF">ABWK59_15390</name>
</gene>
<sequence>MPSELADTARYAAALEPAELAWAYLDGRLDAEDTQWLAFLRRCDLDTVAGAFTVLEHSERLDEDCRELTADAHGPDRVWTYLDDCLTGRPSAEGRREFLLDRAAAGLGMDWSSTSALMGTDRPEEVDAALDRGEPLAGVALIGLAVTHPDPAGVLPRIARALAAEDAPELVHHATVALAHTARLHGTVDRACLDLLRDLPRGSQADDDLWAFVPRRHLPWWLWRYQLPRILTGRR</sequence>
<name>A0AAU8JY39_9ACTN</name>
<proteinExistence type="predicted"/>
<dbReference type="AlphaFoldDB" id="A0AAU8JY39"/>
<protein>
    <recommendedName>
        <fullName evidence="2">HEAT repeat protein</fullName>
    </recommendedName>
</protein>
<accession>A0AAU8JY39</accession>
<reference evidence="1" key="1">
    <citation type="submission" date="2024-06" db="EMBL/GenBank/DDBJ databases">
        <title>The genome sequences of Kitasatospora sp. strain HUAS MG31.</title>
        <authorList>
            <person name="Mo P."/>
        </authorList>
    </citation>
    <scope>NUCLEOTIDE SEQUENCE</scope>
    <source>
        <strain evidence="1">HUAS MG31</strain>
    </source>
</reference>
<evidence type="ECO:0000313" key="1">
    <source>
        <dbReference type="EMBL" id="XCM80207.1"/>
    </source>
</evidence>
<evidence type="ECO:0008006" key="2">
    <source>
        <dbReference type="Google" id="ProtNLM"/>
    </source>
</evidence>
<dbReference type="KEGG" id="kcm:ABWK59_15390"/>